<dbReference type="Pfam" id="PF02174">
    <property type="entry name" value="IRS"/>
    <property type="match status" value="1"/>
</dbReference>
<dbReference type="Gene3D" id="2.30.29.30">
    <property type="entry name" value="Pleckstrin-homology domain (PH domain)/Phosphotyrosine-binding domain (PTB)"/>
    <property type="match status" value="2"/>
</dbReference>
<keyword evidence="4" id="KW-1185">Reference proteome</keyword>
<dbReference type="GO" id="GO:0007265">
    <property type="term" value="P:Ras protein signal transduction"/>
    <property type="evidence" value="ECO:0007669"/>
    <property type="project" value="TreeGrafter"/>
</dbReference>
<reference evidence="3" key="1">
    <citation type="submission" date="2019-06" db="EMBL/GenBank/DDBJ databases">
        <authorList>
            <consortium name="Wellcome Sanger Institute Data Sharing"/>
        </authorList>
    </citation>
    <scope>NUCLEOTIDE SEQUENCE [LARGE SCALE GENOMIC DNA]</scope>
</reference>
<dbReference type="SMART" id="SM01244">
    <property type="entry name" value="IRS"/>
    <property type="match status" value="1"/>
</dbReference>
<dbReference type="GO" id="GO:0005737">
    <property type="term" value="C:cytoplasm"/>
    <property type="evidence" value="ECO:0007669"/>
    <property type="project" value="TreeGrafter"/>
</dbReference>
<dbReference type="Proteomes" id="UP000472263">
    <property type="component" value="Chromosome 10"/>
</dbReference>
<dbReference type="PROSITE" id="PS51064">
    <property type="entry name" value="IRS_PTB"/>
    <property type="match status" value="1"/>
</dbReference>
<dbReference type="GO" id="GO:0043410">
    <property type="term" value="P:positive regulation of MAPK cascade"/>
    <property type="evidence" value="ECO:0007669"/>
    <property type="project" value="TreeGrafter"/>
</dbReference>
<name>A0A668AVU1_9TELE</name>
<proteinExistence type="predicted"/>
<feature type="region of interest" description="Disordered" evidence="1">
    <location>
        <begin position="243"/>
        <end position="278"/>
    </location>
</feature>
<dbReference type="GeneTree" id="ENSGT00940000155980"/>
<reference evidence="3" key="3">
    <citation type="submission" date="2025-09" db="UniProtKB">
        <authorList>
            <consortium name="Ensembl"/>
        </authorList>
    </citation>
    <scope>IDENTIFICATION</scope>
</reference>
<dbReference type="PANTHER" id="PTHR21258:SF58">
    <property type="entry name" value="DOCKING PROTEIN 3-LIKE"/>
    <property type="match status" value="1"/>
</dbReference>
<dbReference type="AlphaFoldDB" id="A0A668AVU1"/>
<dbReference type="InterPro" id="IPR011993">
    <property type="entry name" value="PH-like_dom_sf"/>
</dbReference>
<reference evidence="3" key="2">
    <citation type="submission" date="2025-08" db="UniProtKB">
        <authorList>
            <consortium name="Ensembl"/>
        </authorList>
    </citation>
    <scope>IDENTIFICATION</scope>
</reference>
<dbReference type="SMART" id="SM00310">
    <property type="entry name" value="PTBI"/>
    <property type="match status" value="1"/>
</dbReference>
<sequence length="342" mass="38655">IMDVIFKEGMLYLQGVKFGKVSLAYNCCIAEARIGRMELYSIRDTFDRVVRLSDCLSVTPAPDESCPPGCKALYLNTTQCTYTLASATCQEWLTALCHLAFQRDPGELNKEILERGHGLPMEDNDLYSSWKTGPKPRPDQYHVTVQTSEASRRCKLAGEYLFSWDAEAVSLLDSNTGQIIYRWPYRLLRRFGQFKVSCFIEAGHRCDSGEGTFTFLSKHASQIYQAIVQQCLVEGKARASPVQSPKLYTRSTSDRSPVQLPTPISRSTNSPVCSPADVPAHTKDELAGELYATINHSPKSVVRKSSLIRPHRPCSVFDPFYFKRQDLLPRQGECHSKKRYQF</sequence>
<dbReference type="SUPFAM" id="SSF50729">
    <property type="entry name" value="PH domain-like"/>
    <property type="match status" value="1"/>
</dbReference>
<feature type="compositionally biased region" description="Polar residues" evidence="1">
    <location>
        <begin position="262"/>
        <end position="272"/>
    </location>
</feature>
<dbReference type="Ensembl" id="ENSMMDT00005055040.1">
    <property type="protein sequence ID" value="ENSMMDP00005053994.1"/>
    <property type="gene ID" value="ENSMMDG00005024246.1"/>
</dbReference>
<evidence type="ECO:0000256" key="1">
    <source>
        <dbReference type="SAM" id="MobiDB-lite"/>
    </source>
</evidence>
<dbReference type="GO" id="GO:0007169">
    <property type="term" value="P:cell surface receptor protein tyrosine kinase signaling pathway"/>
    <property type="evidence" value="ECO:0007669"/>
    <property type="project" value="TreeGrafter"/>
</dbReference>
<dbReference type="InParanoid" id="A0A668AVU1"/>
<gene>
    <name evidence="3" type="primary">dok3</name>
</gene>
<feature type="domain" description="IRS-type PTB" evidence="2">
    <location>
        <begin position="137"/>
        <end position="241"/>
    </location>
</feature>
<organism evidence="3 4">
    <name type="scientific">Myripristis murdjan</name>
    <name type="common">pinecone soldierfish</name>
    <dbReference type="NCBI Taxonomy" id="586833"/>
    <lineage>
        <taxon>Eukaryota</taxon>
        <taxon>Metazoa</taxon>
        <taxon>Chordata</taxon>
        <taxon>Craniata</taxon>
        <taxon>Vertebrata</taxon>
        <taxon>Euteleostomi</taxon>
        <taxon>Actinopterygii</taxon>
        <taxon>Neopterygii</taxon>
        <taxon>Teleostei</taxon>
        <taxon>Neoteleostei</taxon>
        <taxon>Acanthomorphata</taxon>
        <taxon>Holocentriformes</taxon>
        <taxon>Holocentridae</taxon>
        <taxon>Myripristis</taxon>
    </lineage>
</organism>
<accession>A0A668AVU1</accession>
<protein>
    <recommendedName>
        <fullName evidence="2">IRS-type PTB domain-containing protein</fullName>
    </recommendedName>
</protein>
<dbReference type="PANTHER" id="PTHR21258">
    <property type="entry name" value="DOCKING PROTEIN RELATED"/>
    <property type="match status" value="1"/>
</dbReference>
<dbReference type="InterPro" id="IPR050996">
    <property type="entry name" value="Docking_Protein_DOK"/>
</dbReference>
<evidence type="ECO:0000313" key="4">
    <source>
        <dbReference type="Proteomes" id="UP000472263"/>
    </source>
</evidence>
<dbReference type="InterPro" id="IPR002404">
    <property type="entry name" value="IRS_PTB"/>
</dbReference>
<evidence type="ECO:0000313" key="3">
    <source>
        <dbReference type="Ensembl" id="ENSMMDP00005053994.1"/>
    </source>
</evidence>
<evidence type="ECO:0000259" key="2">
    <source>
        <dbReference type="PROSITE" id="PS51064"/>
    </source>
</evidence>